<dbReference type="EMBL" id="MNZT01000076">
    <property type="protein sequence ID" value="OIP96897.1"/>
    <property type="molecule type" value="Genomic_DNA"/>
</dbReference>
<organism evidence="2 3">
    <name type="scientific">Candidatus Wirthbacteria bacterium CG2_30_54_11</name>
    <dbReference type="NCBI Taxonomy" id="1817892"/>
    <lineage>
        <taxon>Bacteria</taxon>
        <taxon>Candidatus Wirthbacteria</taxon>
    </lineage>
</organism>
<sequence length="115" mass="13052">MTNAPQSIPIHIEINKEYSLEGAVYFRRNEIKETVSLYVQHTLPGGPHESGAIFISNGTCELLEEEIREWLTVLDYSDFSEAVLNAIREAERLDRELDSREPSNDLERSPSAGVF</sequence>
<evidence type="ECO:0000313" key="3">
    <source>
        <dbReference type="Proteomes" id="UP000183245"/>
    </source>
</evidence>
<gene>
    <name evidence="2" type="ORF">AUK40_04340</name>
</gene>
<feature type="compositionally biased region" description="Basic and acidic residues" evidence="1">
    <location>
        <begin position="94"/>
        <end position="108"/>
    </location>
</feature>
<accession>A0A1J5IIF5</accession>
<feature type="region of interest" description="Disordered" evidence="1">
    <location>
        <begin position="94"/>
        <end position="115"/>
    </location>
</feature>
<protein>
    <submittedName>
        <fullName evidence="2">Uncharacterized protein</fullName>
    </submittedName>
</protein>
<dbReference type="Proteomes" id="UP000183245">
    <property type="component" value="Unassembled WGS sequence"/>
</dbReference>
<comment type="caution">
    <text evidence="2">The sequence shown here is derived from an EMBL/GenBank/DDBJ whole genome shotgun (WGS) entry which is preliminary data.</text>
</comment>
<evidence type="ECO:0000313" key="2">
    <source>
        <dbReference type="EMBL" id="OIP96897.1"/>
    </source>
</evidence>
<proteinExistence type="predicted"/>
<reference evidence="2 3" key="1">
    <citation type="journal article" date="2016" name="Environ. Microbiol.">
        <title>Genomic resolution of a cold subsurface aquifer community provides metabolic insights for novel microbes adapted to high CO concentrations.</title>
        <authorList>
            <person name="Probst A.J."/>
            <person name="Castelle C.J."/>
            <person name="Singh A."/>
            <person name="Brown C.T."/>
            <person name="Anantharaman K."/>
            <person name="Sharon I."/>
            <person name="Hug L.A."/>
            <person name="Burstein D."/>
            <person name="Emerson J.B."/>
            <person name="Thomas B.C."/>
            <person name="Banfield J.F."/>
        </authorList>
    </citation>
    <scope>NUCLEOTIDE SEQUENCE [LARGE SCALE GENOMIC DNA]</scope>
    <source>
        <strain evidence="2">CG2_30_54_11</strain>
    </source>
</reference>
<name>A0A1J5IIF5_9BACT</name>
<evidence type="ECO:0000256" key="1">
    <source>
        <dbReference type="SAM" id="MobiDB-lite"/>
    </source>
</evidence>
<dbReference type="AlphaFoldDB" id="A0A1J5IIF5"/>